<organism evidence="2 3">
    <name type="scientific">Colletotrichum fructicola (strain Nara gc5)</name>
    <name type="common">Anthracnose fungus</name>
    <name type="synonym">Colletotrichum gloeosporioides (strain Nara gc5)</name>
    <dbReference type="NCBI Taxonomy" id="1213859"/>
    <lineage>
        <taxon>Eukaryota</taxon>
        <taxon>Fungi</taxon>
        <taxon>Dikarya</taxon>
        <taxon>Ascomycota</taxon>
        <taxon>Pezizomycotina</taxon>
        <taxon>Sordariomycetes</taxon>
        <taxon>Hypocreomycetidae</taxon>
        <taxon>Glomerellales</taxon>
        <taxon>Glomerellaceae</taxon>
        <taxon>Colletotrichum</taxon>
        <taxon>Colletotrichum gloeosporioides species complex</taxon>
    </lineage>
</organism>
<evidence type="ECO:0000313" key="2">
    <source>
        <dbReference type="EMBL" id="KAF4477638.1"/>
    </source>
</evidence>
<dbReference type="GeneID" id="43607522"/>
<proteinExistence type="predicted"/>
<comment type="caution">
    <text evidence="2">The sequence shown here is derived from an EMBL/GenBank/DDBJ whole genome shotgun (WGS) entry which is preliminary data.</text>
</comment>
<reference evidence="2 3" key="1">
    <citation type="submission" date="2012-08" db="EMBL/GenBank/DDBJ databases">
        <authorList>
            <person name="Gan P.H.P."/>
            <person name="Ikeda K."/>
            <person name="Irieda H."/>
            <person name="Narusaka M."/>
            <person name="O'Connell R.J."/>
            <person name="Narusaka Y."/>
            <person name="Takano Y."/>
            <person name="Kubo Y."/>
            <person name="Shirasu K."/>
        </authorList>
    </citation>
    <scope>NUCLEOTIDE SEQUENCE [LARGE SCALE GENOMIC DNA]</scope>
    <source>
        <strain evidence="2 3">Nara gc5</strain>
    </source>
</reference>
<dbReference type="RefSeq" id="XP_031879876.1">
    <property type="nucleotide sequence ID" value="XM_032023342.1"/>
</dbReference>
<gene>
    <name evidence="2" type="ORF">CGGC5_v013803</name>
</gene>
<reference evidence="2 3" key="2">
    <citation type="submission" date="2020-04" db="EMBL/GenBank/DDBJ databases">
        <title>Genome sequencing and assembly of multiple isolates from the Colletotrichum gloeosporioides species complex.</title>
        <authorList>
            <person name="Gan P."/>
            <person name="Shirasu K."/>
        </authorList>
    </citation>
    <scope>NUCLEOTIDE SEQUENCE [LARGE SCALE GENOMIC DNA]</scope>
    <source>
        <strain evidence="2 3">Nara gc5</strain>
    </source>
</reference>
<evidence type="ECO:0000256" key="1">
    <source>
        <dbReference type="SAM" id="MobiDB-lite"/>
    </source>
</evidence>
<dbReference type="Proteomes" id="UP000011096">
    <property type="component" value="Unassembled WGS sequence"/>
</dbReference>
<accession>A0A7J6ILJ3</accession>
<evidence type="ECO:0000313" key="3">
    <source>
        <dbReference type="Proteomes" id="UP000011096"/>
    </source>
</evidence>
<sequence length="78" mass="8559">MQHHPHVIGFTIPTSSPISEDSPRSLLPLGINHDSRHPATRSALLNLNSTDQLLCQMQYTSEHILHHTSSTLAPSRGA</sequence>
<name>A0A7J6ILJ3_COLFN</name>
<feature type="region of interest" description="Disordered" evidence="1">
    <location>
        <begin position="1"/>
        <end position="33"/>
    </location>
</feature>
<dbReference type="EMBL" id="ANPB02000008">
    <property type="protein sequence ID" value="KAF4477638.1"/>
    <property type="molecule type" value="Genomic_DNA"/>
</dbReference>
<dbReference type="OrthoDB" id="10275182at2759"/>
<dbReference type="AlphaFoldDB" id="A0A7J6ILJ3"/>
<keyword evidence="3" id="KW-1185">Reference proteome</keyword>
<protein>
    <submittedName>
        <fullName evidence="2">Uncharacterized protein</fullName>
    </submittedName>
</protein>
<dbReference type="InParanoid" id="A0A7J6ILJ3"/>